<evidence type="ECO:0000313" key="1">
    <source>
        <dbReference type="EMBL" id="OAD81557.1"/>
    </source>
</evidence>
<dbReference type="RefSeq" id="XP_018299597.1">
    <property type="nucleotide sequence ID" value="XM_018427845.1"/>
</dbReference>
<sequence>AILLVTCDIPSACRTCEVISHSSTCACNKCNQQFPRLSDSNDVNYSGFVFSEWVSCTDAKNRRDAKLSRIVSSNAQRKRLERENGN</sequence>
<evidence type="ECO:0000313" key="2">
    <source>
        <dbReference type="Proteomes" id="UP000077315"/>
    </source>
</evidence>
<dbReference type="InParanoid" id="A0A167RFW1"/>
<reference evidence="2" key="1">
    <citation type="submission" date="2015-06" db="EMBL/GenBank/DDBJ databases">
        <title>Expansion of signal transduction pathways in fungi by whole-genome duplication.</title>
        <authorList>
            <consortium name="DOE Joint Genome Institute"/>
            <person name="Corrochano L.M."/>
            <person name="Kuo A."/>
            <person name="Marcet-Houben M."/>
            <person name="Polaino S."/>
            <person name="Salamov A."/>
            <person name="Villalobos J.M."/>
            <person name="Alvarez M.I."/>
            <person name="Avalos J."/>
            <person name="Benito E.P."/>
            <person name="Benoit I."/>
            <person name="Burger G."/>
            <person name="Camino L.P."/>
            <person name="Canovas D."/>
            <person name="Cerda-Olmedo E."/>
            <person name="Cheng J.-F."/>
            <person name="Dominguez A."/>
            <person name="Elias M."/>
            <person name="Eslava A.P."/>
            <person name="Glaser F."/>
            <person name="Grimwood J."/>
            <person name="Gutierrez G."/>
            <person name="Heitman J."/>
            <person name="Henrissat B."/>
            <person name="Iturriaga E.A."/>
            <person name="Lang B.F."/>
            <person name="Lavin J.L."/>
            <person name="Lee S."/>
            <person name="Li W."/>
            <person name="Lindquist E."/>
            <person name="Lopez-Garcia S."/>
            <person name="Luque E.M."/>
            <person name="Marcos A.T."/>
            <person name="Martin J."/>
            <person name="McCluskey K."/>
            <person name="Medina H.R."/>
            <person name="Miralles-Duran A."/>
            <person name="Miyazaki A."/>
            <person name="Munoz-Torres E."/>
            <person name="Oguiza J.A."/>
            <person name="Ohm R."/>
            <person name="Olmedo M."/>
            <person name="Orejas M."/>
            <person name="Ortiz-Castellanos L."/>
            <person name="Pisabarro A.G."/>
            <person name="Rodriguez-Romero J."/>
            <person name="Ruiz-Herrera J."/>
            <person name="Ruiz-Vazquez R."/>
            <person name="Sanz C."/>
            <person name="Schackwitz W."/>
            <person name="Schmutz J."/>
            <person name="Shahriari M."/>
            <person name="Shelest E."/>
            <person name="Silva-Franco F."/>
            <person name="Soanes D."/>
            <person name="Syed K."/>
            <person name="Tagua V.G."/>
            <person name="Talbot N.J."/>
            <person name="Thon M."/>
            <person name="De vries R.P."/>
            <person name="Wiebenga A."/>
            <person name="Yadav J.S."/>
            <person name="Braun E.L."/>
            <person name="Baker S."/>
            <person name="Garre V."/>
            <person name="Horwitz B."/>
            <person name="Torres-Martinez S."/>
            <person name="Idnurm A."/>
            <person name="Herrera-Estrella A."/>
            <person name="Gabaldon T."/>
            <person name="Grigoriev I.V."/>
        </authorList>
    </citation>
    <scope>NUCLEOTIDE SEQUENCE [LARGE SCALE GENOMIC DNA]</scope>
    <source>
        <strain evidence="2">NRRL 1555(-)</strain>
    </source>
</reference>
<keyword evidence="2" id="KW-1185">Reference proteome</keyword>
<dbReference type="OrthoDB" id="3269001at2759"/>
<dbReference type="AlphaFoldDB" id="A0A167RFW1"/>
<accession>A0A167RFW1</accession>
<feature type="non-terminal residue" evidence="1">
    <location>
        <position position="1"/>
    </location>
</feature>
<organism evidence="1 2">
    <name type="scientific">Phycomyces blakesleeanus (strain ATCC 8743b / DSM 1359 / FGSC 10004 / NBRC 33097 / NRRL 1555)</name>
    <dbReference type="NCBI Taxonomy" id="763407"/>
    <lineage>
        <taxon>Eukaryota</taxon>
        <taxon>Fungi</taxon>
        <taxon>Fungi incertae sedis</taxon>
        <taxon>Mucoromycota</taxon>
        <taxon>Mucoromycotina</taxon>
        <taxon>Mucoromycetes</taxon>
        <taxon>Mucorales</taxon>
        <taxon>Phycomycetaceae</taxon>
        <taxon>Phycomyces</taxon>
    </lineage>
</organism>
<dbReference type="Proteomes" id="UP000077315">
    <property type="component" value="Unassembled WGS sequence"/>
</dbReference>
<dbReference type="GeneID" id="28988751"/>
<gene>
    <name evidence="1" type="ORF">PHYBLDRAFT_104459</name>
</gene>
<dbReference type="EMBL" id="KV440971">
    <property type="protein sequence ID" value="OAD81557.1"/>
    <property type="molecule type" value="Genomic_DNA"/>
</dbReference>
<dbReference type="VEuPathDB" id="FungiDB:PHYBLDRAFT_104459"/>
<protein>
    <submittedName>
        <fullName evidence="1">Uncharacterized protein</fullName>
    </submittedName>
</protein>
<name>A0A167RFW1_PHYB8</name>
<proteinExistence type="predicted"/>